<name>A0A7K0CM43_9ACTN</name>
<dbReference type="Proteomes" id="UP000466345">
    <property type="component" value="Unassembled WGS sequence"/>
</dbReference>
<evidence type="ECO:0000313" key="1">
    <source>
        <dbReference type="EMBL" id="MQY14559.1"/>
    </source>
</evidence>
<accession>A0A7K0CM43</accession>
<dbReference type="EMBL" id="WEGJ01000022">
    <property type="protein sequence ID" value="MQY14559.1"/>
    <property type="molecule type" value="Genomic_DNA"/>
</dbReference>
<evidence type="ECO:0000313" key="2">
    <source>
        <dbReference type="Proteomes" id="UP000466345"/>
    </source>
</evidence>
<gene>
    <name evidence="1" type="ORF">SRB5_47270</name>
</gene>
<sequence length="130" mass="13456">MVKDRTGAVPVDSAAVEPKDAAVAGAVDVDQVSTSPIEDPRVEALATAVCRLRRELAGYQACLSDRSVAEDALGELAAMAHTGSPEVPRLRRALLAVAGALGSVSALAVPVSRLREVIDLFGAEPSQPRD</sequence>
<organism evidence="1 2">
    <name type="scientific">Streptomyces smaragdinus</name>
    <dbReference type="NCBI Taxonomy" id="2585196"/>
    <lineage>
        <taxon>Bacteria</taxon>
        <taxon>Bacillati</taxon>
        <taxon>Actinomycetota</taxon>
        <taxon>Actinomycetes</taxon>
        <taxon>Kitasatosporales</taxon>
        <taxon>Streptomycetaceae</taxon>
        <taxon>Streptomyces</taxon>
    </lineage>
</organism>
<protein>
    <submittedName>
        <fullName evidence="1">Uncharacterized protein</fullName>
    </submittedName>
</protein>
<proteinExistence type="predicted"/>
<reference evidence="1 2" key="1">
    <citation type="submission" date="2019-10" db="EMBL/GenBank/DDBJ databases">
        <title>Streptomyces smaragdinus sp. nov. and Streptomyces fabii sp. nov., isolated from the gut of fungus growing-termite Macrotermes natalensis.</title>
        <authorList>
            <person name="Schwitalla J."/>
            <person name="Benndorf R."/>
            <person name="Martin K."/>
            <person name="De Beer W."/>
            <person name="Kaster A.-K."/>
            <person name="Vollmers J."/>
            <person name="Poulsen M."/>
            <person name="Beemelmanns C."/>
        </authorList>
    </citation>
    <scope>NUCLEOTIDE SEQUENCE [LARGE SCALE GENOMIC DNA]</scope>
    <source>
        <strain evidence="1 2">RB5</strain>
    </source>
</reference>
<dbReference type="InterPro" id="IPR045999">
    <property type="entry name" value="DUF5955"/>
</dbReference>
<dbReference type="Pfam" id="PF19380">
    <property type="entry name" value="DUF5955"/>
    <property type="match status" value="1"/>
</dbReference>
<dbReference type="AlphaFoldDB" id="A0A7K0CM43"/>
<comment type="caution">
    <text evidence="1">The sequence shown here is derived from an EMBL/GenBank/DDBJ whole genome shotgun (WGS) entry which is preliminary data.</text>
</comment>
<keyword evidence="2" id="KW-1185">Reference proteome</keyword>